<gene>
    <name evidence="8" type="ORF">ADUPG1_008255</name>
</gene>
<dbReference type="Gene3D" id="3.20.20.80">
    <property type="entry name" value="Glycosidases"/>
    <property type="match status" value="1"/>
</dbReference>
<dbReference type="Pfam" id="PF18564">
    <property type="entry name" value="Glyco_hydro_5_C"/>
    <property type="match status" value="1"/>
</dbReference>
<dbReference type="PROSITE" id="PS00659">
    <property type="entry name" value="GLYCOSYL_HYDROL_F5"/>
    <property type="match status" value="1"/>
</dbReference>
<dbReference type="PANTHER" id="PTHR31308">
    <property type="match status" value="1"/>
</dbReference>
<evidence type="ECO:0000259" key="7">
    <source>
        <dbReference type="Pfam" id="PF18564"/>
    </source>
</evidence>
<evidence type="ECO:0000313" key="8">
    <source>
        <dbReference type="EMBL" id="GKT35004.1"/>
    </source>
</evidence>
<evidence type="ECO:0000256" key="5">
    <source>
        <dbReference type="SAM" id="SignalP"/>
    </source>
</evidence>
<keyword evidence="5" id="KW-0732">Signal</keyword>
<evidence type="ECO:0000313" key="9">
    <source>
        <dbReference type="Proteomes" id="UP001057375"/>
    </source>
</evidence>
<dbReference type="InterPro" id="IPR041036">
    <property type="entry name" value="GH5_C"/>
</dbReference>
<dbReference type="InterPro" id="IPR017853">
    <property type="entry name" value="GH"/>
</dbReference>
<dbReference type="EMBL" id="BQXS01010900">
    <property type="protein sequence ID" value="GKT35004.1"/>
    <property type="molecule type" value="Genomic_DNA"/>
</dbReference>
<keyword evidence="9" id="KW-1185">Reference proteome</keyword>
<keyword evidence="2 4" id="KW-0378">Hydrolase</keyword>
<comment type="similarity">
    <text evidence="1 4">Belongs to the glycosyl hydrolase 5 (cellulase A) family.</text>
</comment>
<evidence type="ECO:0000256" key="1">
    <source>
        <dbReference type="ARBA" id="ARBA00005641"/>
    </source>
</evidence>
<name>A0ABQ5KU89_9EUKA</name>
<accession>A0ABQ5KU89</accession>
<dbReference type="PANTHER" id="PTHR31308:SF3">
    <property type="entry name" value="ENDOGLYCOCERAMIDASE"/>
    <property type="match status" value="1"/>
</dbReference>
<dbReference type="Pfam" id="PF00150">
    <property type="entry name" value="Cellulase"/>
    <property type="match status" value="1"/>
</dbReference>
<organism evidence="8 9">
    <name type="scientific">Aduncisulcus paluster</name>
    <dbReference type="NCBI Taxonomy" id="2918883"/>
    <lineage>
        <taxon>Eukaryota</taxon>
        <taxon>Metamonada</taxon>
        <taxon>Carpediemonas-like organisms</taxon>
        <taxon>Aduncisulcus</taxon>
    </lineage>
</organism>
<protein>
    <submittedName>
        <fullName evidence="8">Unnamed protein product</fullName>
    </submittedName>
</protein>
<feature type="domain" description="Glycoside hydrolase family 5 C-terminal" evidence="7">
    <location>
        <begin position="446"/>
        <end position="519"/>
    </location>
</feature>
<dbReference type="InterPro" id="IPR001547">
    <property type="entry name" value="Glyco_hydro_5"/>
</dbReference>
<feature type="chain" id="PRO_5045238954" evidence="5">
    <location>
        <begin position="22"/>
        <end position="534"/>
    </location>
</feature>
<dbReference type="Gene3D" id="2.60.40.1180">
    <property type="entry name" value="Golgi alpha-mannosidase II"/>
    <property type="match status" value="1"/>
</dbReference>
<feature type="signal peptide" evidence="5">
    <location>
        <begin position="1"/>
        <end position="21"/>
    </location>
</feature>
<evidence type="ECO:0000256" key="3">
    <source>
        <dbReference type="ARBA" id="ARBA00023295"/>
    </source>
</evidence>
<comment type="caution">
    <text evidence="8">The sequence shown here is derived from an EMBL/GenBank/DDBJ whole genome shotgun (WGS) entry which is preliminary data.</text>
</comment>
<dbReference type="InterPro" id="IPR013780">
    <property type="entry name" value="Glyco_hydro_b"/>
</dbReference>
<sequence>MSKLILFLCCIIFFVIPLSEALVSFSDFGIFYDDRIRKNVYFRGVNTVMKEAPFMPSSGDWDPITSLNETDMQWLQDHGINLIRLGVPLQGVIPDCGDSDSDYLANLRDMVDLLITYGIYVILDTHQDVFTPAFCGNGLSECVLPPGPDTAKNSFPFPYTDDMDIDDEGIPSAESCQQRTFVDWYNTAQVGVMSDCFFDVDGCNPWQQAALGGLESVTLGQNLIDLFKQHWIAVAETFRTAENVIGYEILNEPVCNFYDHPLWKAEAAKCEEEVLVPFYKEILTAIYDIDPYHLVFIEPELRNFAKTGFPDSSESELLGPFPYSQIGISFHDYCHALHQGSPKAKGWLALCEGVDFEVVSVRVADAEDKGFGGLLMTEFGACIDDDEQCLAGMKDTMNVYDDELVPVLYWAYKSFNDPTTIASDGNEGLFASDGSEFTDKVVALARPYPMEISGDLITFNYVSKTRTLDVHILPDLKNLTSSVIYTGGDIIYPEGFTVTFDPANACSYEVTDNNTITITPRQFDGYMVLIEPAE</sequence>
<dbReference type="SUPFAM" id="SSF51445">
    <property type="entry name" value="(Trans)glycosidases"/>
    <property type="match status" value="1"/>
</dbReference>
<evidence type="ECO:0000256" key="4">
    <source>
        <dbReference type="RuleBase" id="RU361153"/>
    </source>
</evidence>
<keyword evidence="3 4" id="KW-0326">Glycosidase</keyword>
<dbReference type="InterPro" id="IPR018087">
    <property type="entry name" value="Glyco_hydro_5_CS"/>
</dbReference>
<reference evidence="8" key="1">
    <citation type="submission" date="2022-03" db="EMBL/GenBank/DDBJ databases">
        <title>Draft genome sequence of Aduncisulcus paluster, a free-living microaerophilic Fornicata.</title>
        <authorList>
            <person name="Yuyama I."/>
            <person name="Kume K."/>
            <person name="Tamura T."/>
            <person name="Inagaki Y."/>
            <person name="Hashimoto T."/>
        </authorList>
    </citation>
    <scope>NUCLEOTIDE SEQUENCE</scope>
    <source>
        <strain evidence="8">NY0171</strain>
    </source>
</reference>
<dbReference type="Proteomes" id="UP001057375">
    <property type="component" value="Unassembled WGS sequence"/>
</dbReference>
<dbReference type="InterPro" id="IPR052066">
    <property type="entry name" value="Glycosphingolipid_Hydrolases"/>
</dbReference>
<evidence type="ECO:0000259" key="6">
    <source>
        <dbReference type="Pfam" id="PF00150"/>
    </source>
</evidence>
<proteinExistence type="inferred from homology"/>
<feature type="domain" description="Glycoside hydrolase family 5" evidence="6">
    <location>
        <begin position="58"/>
        <end position="414"/>
    </location>
</feature>
<evidence type="ECO:0000256" key="2">
    <source>
        <dbReference type="ARBA" id="ARBA00022801"/>
    </source>
</evidence>